<evidence type="ECO:0000313" key="3">
    <source>
        <dbReference type="Proteomes" id="UP000799118"/>
    </source>
</evidence>
<feature type="chain" id="PRO_5025571665" evidence="1">
    <location>
        <begin position="24"/>
        <end position="143"/>
    </location>
</feature>
<evidence type="ECO:0000256" key="1">
    <source>
        <dbReference type="SAM" id="SignalP"/>
    </source>
</evidence>
<protein>
    <submittedName>
        <fullName evidence="2">Uncharacterized protein</fullName>
    </submittedName>
</protein>
<feature type="signal peptide" evidence="1">
    <location>
        <begin position="1"/>
        <end position="23"/>
    </location>
</feature>
<organism evidence="2 3">
    <name type="scientific">Gymnopus androsaceus JB14</name>
    <dbReference type="NCBI Taxonomy" id="1447944"/>
    <lineage>
        <taxon>Eukaryota</taxon>
        <taxon>Fungi</taxon>
        <taxon>Dikarya</taxon>
        <taxon>Basidiomycota</taxon>
        <taxon>Agaricomycotina</taxon>
        <taxon>Agaricomycetes</taxon>
        <taxon>Agaricomycetidae</taxon>
        <taxon>Agaricales</taxon>
        <taxon>Marasmiineae</taxon>
        <taxon>Omphalotaceae</taxon>
        <taxon>Gymnopus</taxon>
    </lineage>
</organism>
<sequence>MGVGNPIPLTPLLLLSALPLNAASRRSRWTRTRQSSLLLKGQSLRRGTVDELGDAIERQKFYRKTPYLIIDRLSRIVAVLAGQLEGNYAEYLMKVHDAMKTEGANAGLGKGSIEGDHLRGRFPAYDEVLTGAHDVIALGAQMT</sequence>
<keyword evidence="3" id="KW-1185">Reference proteome</keyword>
<keyword evidence="1" id="KW-0732">Signal</keyword>
<proteinExistence type="predicted"/>
<evidence type="ECO:0000313" key="2">
    <source>
        <dbReference type="EMBL" id="KAE9394445.1"/>
    </source>
</evidence>
<dbReference type="Proteomes" id="UP000799118">
    <property type="component" value="Unassembled WGS sequence"/>
</dbReference>
<name>A0A6A4HBG1_9AGAR</name>
<dbReference type="EMBL" id="ML769549">
    <property type="protein sequence ID" value="KAE9394445.1"/>
    <property type="molecule type" value="Genomic_DNA"/>
</dbReference>
<accession>A0A6A4HBG1</accession>
<reference evidence="2" key="1">
    <citation type="journal article" date="2019" name="Environ. Microbiol.">
        <title>Fungal ecological strategies reflected in gene transcription - a case study of two litter decomposers.</title>
        <authorList>
            <person name="Barbi F."/>
            <person name="Kohler A."/>
            <person name="Barry K."/>
            <person name="Baskaran P."/>
            <person name="Daum C."/>
            <person name="Fauchery L."/>
            <person name="Ihrmark K."/>
            <person name="Kuo A."/>
            <person name="LaButti K."/>
            <person name="Lipzen A."/>
            <person name="Morin E."/>
            <person name="Grigoriev I.V."/>
            <person name="Henrissat B."/>
            <person name="Lindahl B."/>
            <person name="Martin F."/>
        </authorList>
    </citation>
    <scope>NUCLEOTIDE SEQUENCE</scope>
    <source>
        <strain evidence="2">JB14</strain>
    </source>
</reference>
<dbReference type="AlphaFoldDB" id="A0A6A4HBG1"/>
<dbReference type="OrthoDB" id="3031270at2759"/>
<gene>
    <name evidence="2" type="ORF">BT96DRAFT_998460</name>
</gene>